<proteinExistence type="predicted"/>
<evidence type="ECO:0000313" key="3">
    <source>
        <dbReference type="Proteomes" id="UP000094526"/>
    </source>
</evidence>
<dbReference type="VEuPathDB" id="FungiDB:CLCR_06452"/>
<evidence type="ECO:0000256" key="1">
    <source>
        <dbReference type="SAM" id="MobiDB-lite"/>
    </source>
</evidence>
<dbReference type="AlphaFoldDB" id="A0A1C1CA11"/>
<comment type="caution">
    <text evidence="2">The sequence shown here is derived from an EMBL/GenBank/DDBJ whole genome shotgun (WGS) entry which is preliminary data.</text>
</comment>
<keyword evidence="3" id="KW-1185">Reference proteome</keyword>
<evidence type="ECO:0000313" key="2">
    <source>
        <dbReference type="EMBL" id="OCT45374.1"/>
    </source>
</evidence>
<dbReference type="Proteomes" id="UP000094526">
    <property type="component" value="Unassembled WGS sequence"/>
</dbReference>
<sequence>MSKRDPVTRSISQLSARRSGADVSLSERPLTPPSSENQGIFICQSPARHIHFADVKPVAVNSVGILYHSNHLIAPGADRGCVVNRIRPSLTHGFLGVRAAPSGTGFTSPFDRAG</sequence>
<feature type="region of interest" description="Disordered" evidence="1">
    <location>
        <begin position="1"/>
        <end position="38"/>
    </location>
</feature>
<reference evidence="3" key="1">
    <citation type="submission" date="2015-07" db="EMBL/GenBank/DDBJ databases">
        <authorList>
            <person name="Teixeira M.M."/>
            <person name="Souza R.C."/>
            <person name="Almeida L.G."/>
            <person name="Vicente V.A."/>
            <person name="de Hoog S."/>
            <person name="Bocca A.L."/>
            <person name="de Almeida S.R."/>
            <person name="Vasconcelos A.T."/>
            <person name="Felipe M.S."/>
        </authorList>
    </citation>
    <scope>NUCLEOTIDE SEQUENCE [LARGE SCALE GENOMIC DNA]</scope>
    <source>
        <strain evidence="3">KSF</strain>
    </source>
</reference>
<organism evidence="2 3">
    <name type="scientific">Cladophialophora carrionii</name>
    <dbReference type="NCBI Taxonomy" id="86049"/>
    <lineage>
        <taxon>Eukaryota</taxon>
        <taxon>Fungi</taxon>
        <taxon>Dikarya</taxon>
        <taxon>Ascomycota</taxon>
        <taxon>Pezizomycotina</taxon>
        <taxon>Eurotiomycetes</taxon>
        <taxon>Chaetothyriomycetidae</taxon>
        <taxon>Chaetothyriales</taxon>
        <taxon>Herpotrichiellaceae</taxon>
        <taxon>Cladophialophora</taxon>
    </lineage>
</organism>
<dbReference type="EMBL" id="LGRB01000020">
    <property type="protein sequence ID" value="OCT45374.1"/>
    <property type="molecule type" value="Genomic_DNA"/>
</dbReference>
<accession>A0A1C1CA11</accession>
<gene>
    <name evidence="2" type="ORF">CLCR_06452</name>
</gene>
<name>A0A1C1CA11_9EURO</name>
<protein>
    <submittedName>
        <fullName evidence="2">Uncharacterized protein</fullName>
    </submittedName>
</protein>